<sequence>MREITPDHYKECPLGLGCSDFNEQNEYGVQLWQKCPNSNYCKGVCEAWDIPIEIYNDRTVVNLYLPHNYDEITFAKEMKKYGWAEAERLPLHRGEHFDFYTINNELLVIENKFKYGFAIAVDIRRKKYIQKCVVDKHGLWWCTNGRPPKI</sequence>
<proteinExistence type="predicted"/>
<dbReference type="Proteomes" id="UP001199525">
    <property type="component" value="Unassembled WGS sequence"/>
</dbReference>
<dbReference type="EMBL" id="JAIVFQ010000012">
    <property type="protein sequence ID" value="MCC5599838.1"/>
    <property type="molecule type" value="Genomic_DNA"/>
</dbReference>
<reference evidence="1 2" key="1">
    <citation type="journal article" date="2021" name="Microorganisms">
        <title>Genome Evolution of Filamentous Cyanobacterium Nostoc Species: From Facultative Symbiosis to Free Living.</title>
        <authorList>
            <person name="Huo D."/>
            <person name="Li H."/>
            <person name="Cai F."/>
            <person name="Guo X."/>
            <person name="Qiao Z."/>
            <person name="Wang W."/>
            <person name="Yu G."/>
            <person name="Li R."/>
        </authorList>
    </citation>
    <scope>NUCLEOTIDE SEQUENCE [LARGE SCALE GENOMIC DNA]</scope>
    <source>
        <strain evidence="1 2">CHAB 5714</strain>
    </source>
</reference>
<name>A0ABS8I6S4_9NOSO</name>
<protein>
    <recommendedName>
        <fullName evidence="3">Endonuclease</fullName>
    </recommendedName>
</protein>
<evidence type="ECO:0000313" key="2">
    <source>
        <dbReference type="Proteomes" id="UP001199525"/>
    </source>
</evidence>
<evidence type="ECO:0000313" key="1">
    <source>
        <dbReference type="EMBL" id="MCC5599838.1"/>
    </source>
</evidence>
<organism evidence="1 2">
    <name type="scientific">Nostoc favosum CHAB5714</name>
    <dbReference type="NCBI Taxonomy" id="2780399"/>
    <lineage>
        <taxon>Bacteria</taxon>
        <taxon>Bacillati</taxon>
        <taxon>Cyanobacteriota</taxon>
        <taxon>Cyanophyceae</taxon>
        <taxon>Nostocales</taxon>
        <taxon>Nostocaceae</taxon>
        <taxon>Nostoc</taxon>
        <taxon>Nostoc favosum</taxon>
    </lineage>
</organism>
<gene>
    <name evidence="1" type="ORF">LC586_11495</name>
</gene>
<comment type="caution">
    <text evidence="1">The sequence shown here is derived from an EMBL/GenBank/DDBJ whole genome shotgun (WGS) entry which is preliminary data.</text>
</comment>
<keyword evidence="2" id="KW-1185">Reference proteome</keyword>
<accession>A0ABS8I6S4</accession>
<dbReference type="RefSeq" id="WP_229484655.1">
    <property type="nucleotide sequence ID" value="NZ_JAIVFQ010000012.1"/>
</dbReference>
<evidence type="ECO:0008006" key="3">
    <source>
        <dbReference type="Google" id="ProtNLM"/>
    </source>
</evidence>